<sequence length="187" mass="20718">MAHSASDLAPGSLLIAAPIMEDPNFRRTVILLCDHTSEGSFGLVLNRPTDLHLGDVMDAYFVNDPPLAFGGPVQQETLHFLHRYAEAVPESIAVLPGVRWGGTYDTIETLVQSEAPSPQSIRFFLGYTGWAPGQLQQEVNQDGWIVTEAEPEWVFETKASMLWPRVMRAMGGEYALLSTFPDDPRMN</sequence>
<proteinExistence type="inferred from homology"/>
<comment type="similarity">
    <text evidence="1 2">Belongs to the UPF0301 (AlgH) family.</text>
</comment>
<dbReference type="Pfam" id="PF02622">
    <property type="entry name" value="DUF179"/>
    <property type="match status" value="1"/>
</dbReference>
<gene>
    <name evidence="3" type="ORF">CRI93_04490</name>
</gene>
<reference evidence="3 4" key="1">
    <citation type="submission" date="2017-10" db="EMBL/GenBank/DDBJ databases">
        <title>Draft genome of Longimonas halophila.</title>
        <authorList>
            <person name="Goh K.M."/>
            <person name="Shamsir M.S."/>
            <person name="Lim S.W."/>
        </authorList>
    </citation>
    <scope>NUCLEOTIDE SEQUENCE [LARGE SCALE GENOMIC DNA]</scope>
    <source>
        <strain evidence="3 4">KCTC 42399</strain>
    </source>
</reference>
<dbReference type="RefSeq" id="WP_098061416.1">
    <property type="nucleotide sequence ID" value="NZ_PDEP01000003.1"/>
</dbReference>
<dbReference type="EMBL" id="PDEP01000003">
    <property type="protein sequence ID" value="PEN08377.1"/>
    <property type="molecule type" value="Genomic_DNA"/>
</dbReference>
<accession>A0A2H3NUW9</accession>
<dbReference type="PANTHER" id="PTHR30327:SF1">
    <property type="entry name" value="UPF0301 PROTEIN YQGE"/>
    <property type="match status" value="1"/>
</dbReference>
<dbReference type="Proteomes" id="UP000221024">
    <property type="component" value="Unassembled WGS sequence"/>
</dbReference>
<comment type="caution">
    <text evidence="3">The sequence shown here is derived from an EMBL/GenBank/DDBJ whole genome shotgun (WGS) entry which is preliminary data.</text>
</comment>
<dbReference type="HAMAP" id="MF_00758">
    <property type="entry name" value="UPF0301"/>
    <property type="match status" value="1"/>
</dbReference>
<dbReference type="AlphaFoldDB" id="A0A2H3NUW9"/>
<evidence type="ECO:0000313" key="3">
    <source>
        <dbReference type="EMBL" id="PEN08377.1"/>
    </source>
</evidence>
<dbReference type="SUPFAM" id="SSF143456">
    <property type="entry name" value="VC0467-like"/>
    <property type="match status" value="1"/>
</dbReference>
<keyword evidence="4" id="KW-1185">Reference proteome</keyword>
<evidence type="ECO:0000256" key="2">
    <source>
        <dbReference type="HAMAP-Rule" id="MF_00758"/>
    </source>
</evidence>
<evidence type="ECO:0000313" key="4">
    <source>
        <dbReference type="Proteomes" id="UP000221024"/>
    </source>
</evidence>
<dbReference type="GO" id="GO:0005829">
    <property type="term" value="C:cytosol"/>
    <property type="evidence" value="ECO:0007669"/>
    <property type="project" value="TreeGrafter"/>
</dbReference>
<protein>
    <recommendedName>
        <fullName evidence="2">UPF0301 protein CRI93_04490</fullName>
    </recommendedName>
</protein>
<evidence type="ECO:0000256" key="1">
    <source>
        <dbReference type="ARBA" id="ARBA00009600"/>
    </source>
</evidence>
<name>A0A2H3NUW9_9BACT</name>
<dbReference type="OrthoDB" id="9807486at2"/>
<dbReference type="PANTHER" id="PTHR30327">
    <property type="entry name" value="UNCHARACTERIZED PROTEIN YQGE"/>
    <property type="match status" value="1"/>
</dbReference>
<dbReference type="Gene3D" id="3.40.1740.10">
    <property type="entry name" value="VC0467-like"/>
    <property type="match status" value="1"/>
</dbReference>
<organism evidence="3 4">
    <name type="scientific">Longimonas halophila</name>
    <dbReference type="NCBI Taxonomy" id="1469170"/>
    <lineage>
        <taxon>Bacteria</taxon>
        <taxon>Pseudomonadati</taxon>
        <taxon>Rhodothermota</taxon>
        <taxon>Rhodothermia</taxon>
        <taxon>Rhodothermales</taxon>
        <taxon>Salisaetaceae</taxon>
        <taxon>Longimonas</taxon>
    </lineage>
</organism>
<dbReference type="InterPro" id="IPR003774">
    <property type="entry name" value="AlgH-like"/>
</dbReference>